<dbReference type="Pfam" id="PF13432">
    <property type="entry name" value="TPR_16"/>
    <property type="match status" value="1"/>
</dbReference>
<accession>A0A809S2Q8</accession>
<keyword evidence="1" id="KW-0677">Repeat</keyword>
<evidence type="ECO:0000256" key="3">
    <source>
        <dbReference type="PROSITE-ProRule" id="PRU00339"/>
    </source>
</evidence>
<evidence type="ECO:0000256" key="1">
    <source>
        <dbReference type="ARBA" id="ARBA00022737"/>
    </source>
</evidence>
<name>A0A809S2Q8_9BACT</name>
<proteinExistence type="predicted"/>
<gene>
    <name evidence="4" type="ORF">NPRO_04420</name>
</gene>
<protein>
    <submittedName>
        <fullName evidence="4">Tfp pilus assembly protein PilF</fullName>
    </submittedName>
</protein>
<dbReference type="InterPro" id="IPR051012">
    <property type="entry name" value="CellSynth/LPSAsmb/PSIAsmb"/>
</dbReference>
<dbReference type="InterPro" id="IPR019734">
    <property type="entry name" value="TPR_rpt"/>
</dbReference>
<dbReference type="AlphaFoldDB" id="A0A809S2Q8"/>
<dbReference type="SUPFAM" id="SSF48452">
    <property type="entry name" value="TPR-like"/>
    <property type="match status" value="1"/>
</dbReference>
<dbReference type="InterPro" id="IPR011990">
    <property type="entry name" value="TPR-like_helical_dom_sf"/>
</dbReference>
<dbReference type="PANTHER" id="PTHR45586:SF1">
    <property type="entry name" value="LIPOPOLYSACCHARIDE ASSEMBLY PROTEIN B"/>
    <property type="match status" value="1"/>
</dbReference>
<evidence type="ECO:0000313" key="4">
    <source>
        <dbReference type="EMBL" id="BBO22847.1"/>
    </source>
</evidence>
<evidence type="ECO:0000256" key="2">
    <source>
        <dbReference type="ARBA" id="ARBA00022803"/>
    </source>
</evidence>
<dbReference type="PROSITE" id="PS50005">
    <property type="entry name" value="TPR"/>
    <property type="match status" value="3"/>
</dbReference>
<feature type="repeat" description="TPR" evidence="3">
    <location>
        <begin position="90"/>
        <end position="123"/>
    </location>
</feature>
<organism evidence="4 5">
    <name type="scientific">Candidatus Nitrosymbiomonas proteolyticus</name>
    <dbReference type="NCBI Taxonomy" id="2608984"/>
    <lineage>
        <taxon>Bacteria</taxon>
        <taxon>Bacillati</taxon>
        <taxon>Armatimonadota</taxon>
        <taxon>Armatimonadota incertae sedis</taxon>
        <taxon>Candidatus Nitrosymbiomonas</taxon>
    </lineage>
</organism>
<dbReference type="Gene3D" id="1.25.40.10">
    <property type="entry name" value="Tetratricopeptide repeat domain"/>
    <property type="match status" value="2"/>
</dbReference>
<dbReference type="EMBL" id="AP021858">
    <property type="protein sequence ID" value="BBO22847.1"/>
    <property type="molecule type" value="Genomic_DNA"/>
</dbReference>
<dbReference type="SMART" id="SM00028">
    <property type="entry name" value="TPR"/>
    <property type="match status" value="5"/>
</dbReference>
<dbReference type="Pfam" id="PF14559">
    <property type="entry name" value="TPR_19"/>
    <property type="match status" value="1"/>
</dbReference>
<dbReference type="Proteomes" id="UP000662873">
    <property type="component" value="Chromosome"/>
</dbReference>
<dbReference type="KEGG" id="npy:NPRO_04420"/>
<feature type="repeat" description="TPR" evidence="3">
    <location>
        <begin position="226"/>
        <end position="259"/>
    </location>
</feature>
<reference evidence="4" key="1">
    <citation type="journal article" name="DNA Res.">
        <title>The physiological potential of anammox bacteria as revealed by their core genome structure.</title>
        <authorList>
            <person name="Okubo T."/>
            <person name="Toyoda A."/>
            <person name="Fukuhara K."/>
            <person name="Uchiyama I."/>
            <person name="Harigaya Y."/>
            <person name="Kuroiwa M."/>
            <person name="Suzuki T."/>
            <person name="Murakami Y."/>
            <person name="Suwa Y."/>
            <person name="Takami H."/>
        </authorList>
    </citation>
    <scope>NUCLEOTIDE SEQUENCE</scope>
    <source>
        <strain evidence="4">317325-2</strain>
    </source>
</reference>
<sequence length="303" mass="34027">MALVTRWFGFGRNADFDAGIRAFEAGSFEEAVEALRRCLEQRCEPALRKTAEEYWVQAHSRLAFAFAISGRLDVAASHLSEAVAVRPDYADLRFRLAWAYFTMNEPAKAQSSLEEALALNPNYADAALLRAMIHVQSENWEAALASAEFPEVASRFRERSEHEALLRAIRAQDAEGVRKLLENALEGSSQGESFHVTVAEGYAKEGRFDQAAAHYEIALRAVGHYPDLHCKYAQVLLELDRLGQALDHLDTAVRLNPRYAEAHAQRGIALRRLGRSDDAREAFREALKFDPHHVIAELEVLRP</sequence>
<feature type="repeat" description="TPR" evidence="3">
    <location>
        <begin position="260"/>
        <end position="293"/>
    </location>
</feature>
<dbReference type="PROSITE" id="PS50293">
    <property type="entry name" value="TPR_REGION"/>
    <property type="match status" value="1"/>
</dbReference>
<keyword evidence="2 3" id="KW-0802">TPR repeat</keyword>
<evidence type="ECO:0000313" key="5">
    <source>
        <dbReference type="Proteomes" id="UP000662873"/>
    </source>
</evidence>
<dbReference type="PANTHER" id="PTHR45586">
    <property type="entry name" value="TPR REPEAT-CONTAINING PROTEIN PA4667"/>
    <property type="match status" value="1"/>
</dbReference>